<dbReference type="EMBL" id="CM020618">
    <property type="protein sequence ID" value="KAK1860831.1"/>
    <property type="molecule type" value="Genomic_DNA"/>
</dbReference>
<sequence>MQIMNVSSLEISKNHRAQVIAVGGLDDIHSRRAPSTRTHAAAEPAGSPPPPSRPAPLRRRAGRLPAAPEPAGSPPMLTSPPLMSAVAPRPGWRGMMSFFGQRGGRLAGTSSARAWAWGGGWCWWRGGGRPCKRAIRLAGGESGERRTQSWCADWPPCPSPSPRRHLTVPARAAPPFGGSRRALVRRGRRGGGVAAAATEEWGASPPPFRLLSSSVSAPLGTVSALLAAGVPGRGRGRQNARPHPRRRAAATAGGCQRVGRRWQSQWP</sequence>
<name>A0ACC3BSZ7_PYRYE</name>
<organism evidence="1 2">
    <name type="scientific">Pyropia yezoensis</name>
    <name type="common">Susabi-nori</name>
    <name type="synonym">Porphyra yezoensis</name>
    <dbReference type="NCBI Taxonomy" id="2788"/>
    <lineage>
        <taxon>Eukaryota</taxon>
        <taxon>Rhodophyta</taxon>
        <taxon>Bangiophyceae</taxon>
        <taxon>Bangiales</taxon>
        <taxon>Bangiaceae</taxon>
        <taxon>Pyropia</taxon>
    </lineage>
</organism>
<keyword evidence="2" id="KW-1185">Reference proteome</keyword>
<evidence type="ECO:0000313" key="2">
    <source>
        <dbReference type="Proteomes" id="UP000798662"/>
    </source>
</evidence>
<evidence type="ECO:0000313" key="1">
    <source>
        <dbReference type="EMBL" id="KAK1860831.1"/>
    </source>
</evidence>
<protein>
    <submittedName>
        <fullName evidence="1">Uncharacterized protein</fullName>
    </submittedName>
</protein>
<gene>
    <name evidence="1" type="ORF">I4F81_003417</name>
</gene>
<proteinExistence type="predicted"/>
<dbReference type="Proteomes" id="UP000798662">
    <property type="component" value="Chromosome 1"/>
</dbReference>
<reference evidence="1" key="1">
    <citation type="submission" date="2019-11" db="EMBL/GenBank/DDBJ databases">
        <title>Nori genome reveals adaptations in red seaweeds to the harsh intertidal environment.</title>
        <authorList>
            <person name="Wang D."/>
            <person name="Mao Y."/>
        </authorList>
    </citation>
    <scope>NUCLEOTIDE SEQUENCE</scope>
    <source>
        <tissue evidence="1">Gametophyte</tissue>
    </source>
</reference>
<accession>A0ACC3BSZ7</accession>
<comment type="caution">
    <text evidence="1">The sequence shown here is derived from an EMBL/GenBank/DDBJ whole genome shotgun (WGS) entry which is preliminary data.</text>
</comment>